<evidence type="ECO:0000313" key="3">
    <source>
        <dbReference type="EMBL" id="MEJ8566549.1"/>
    </source>
</evidence>
<organism evidence="3 4">
    <name type="scientific">Elongatibacter sediminis</name>
    <dbReference type="NCBI Taxonomy" id="3119006"/>
    <lineage>
        <taxon>Bacteria</taxon>
        <taxon>Pseudomonadati</taxon>
        <taxon>Pseudomonadota</taxon>
        <taxon>Gammaproteobacteria</taxon>
        <taxon>Chromatiales</taxon>
        <taxon>Wenzhouxiangellaceae</taxon>
        <taxon>Elongatibacter</taxon>
    </lineage>
</organism>
<keyword evidence="4" id="KW-1185">Reference proteome</keyword>
<dbReference type="InterPro" id="IPR001279">
    <property type="entry name" value="Metallo-B-lactamas"/>
</dbReference>
<dbReference type="Gene3D" id="3.60.15.10">
    <property type="entry name" value="Ribonuclease Z/Hydroxyacylglutathione hydrolase-like"/>
    <property type="match status" value="1"/>
</dbReference>
<dbReference type="PROSITE" id="PS51257">
    <property type="entry name" value="PROKAR_LIPOPROTEIN"/>
    <property type="match status" value="1"/>
</dbReference>
<dbReference type="EMBL" id="JAZHOG010000001">
    <property type="protein sequence ID" value="MEJ8566549.1"/>
    <property type="molecule type" value="Genomic_DNA"/>
</dbReference>
<accession>A0AAW9R578</accession>
<dbReference type="Pfam" id="PF00753">
    <property type="entry name" value="Lactamase_B"/>
    <property type="match status" value="1"/>
</dbReference>
<comment type="caution">
    <text evidence="3">The sequence shown here is derived from an EMBL/GenBank/DDBJ whole genome shotgun (WGS) entry which is preliminary data.</text>
</comment>
<feature type="signal peptide" evidence="1">
    <location>
        <begin position="1"/>
        <end position="28"/>
    </location>
</feature>
<evidence type="ECO:0000313" key="4">
    <source>
        <dbReference type="Proteomes" id="UP001359886"/>
    </source>
</evidence>
<keyword evidence="1" id="KW-0732">Signal</keyword>
<reference evidence="3 4" key="1">
    <citation type="submission" date="2024-02" db="EMBL/GenBank/DDBJ databases">
        <title>A novel Wenzhouxiangellaceae bacterium, isolated from coastal sediments.</title>
        <authorList>
            <person name="Du Z.-J."/>
            <person name="Ye Y.-Q."/>
            <person name="Zhang X.-Y."/>
        </authorList>
    </citation>
    <scope>NUCLEOTIDE SEQUENCE [LARGE SCALE GENOMIC DNA]</scope>
    <source>
        <strain evidence="3 4">CH-27</strain>
    </source>
</reference>
<dbReference type="SUPFAM" id="SSF56281">
    <property type="entry name" value="Metallo-hydrolase/oxidoreductase"/>
    <property type="match status" value="1"/>
</dbReference>
<evidence type="ECO:0000256" key="1">
    <source>
        <dbReference type="SAM" id="SignalP"/>
    </source>
</evidence>
<proteinExistence type="predicted"/>
<feature type="chain" id="PRO_5043824511" evidence="1">
    <location>
        <begin position="29"/>
        <end position="331"/>
    </location>
</feature>
<gene>
    <name evidence="3" type="ORF">V3330_02820</name>
</gene>
<name>A0AAW9R578_9GAMM</name>
<evidence type="ECO:0000259" key="2">
    <source>
        <dbReference type="Pfam" id="PF00753"/>
    </source>
</evidence>
<dbReference type="RefSeq" id="WP_354693866.1">
    <property type="nucleotide sequence ID" value="NZ_JAZHOG010000001.1"/>
</dbReference>
<dbReference type="Proteomes" id="UP001359886">
    <property type="component" value="Unassembled WGS sequence"/>
</dbReference>
<dbReference type="AlphaFoldDB" id="A0AAW9R578"/>
<feature type="domain" description="Metallo-beta-lactamase" evidence="2">
    <location>
        <begin position="52"/>
        <end position="208"/>
    </location>
</feature>
<dbReference type="InterPro" id="IPR036866">
    <property type="entry name" value="RibonucZ/Hydroxyglut_hydro"/>
</dbReference>
<protein>
    <submittedName>
        <fullName evidence="3">MBL fold metallo-hydrolase</fullName>
    </submittedName>
</protein>
<sequence>MIDKNRVFRVLQLAGLVGLLAACGPSFAAESDAAGDEIEVVPVRGGVYMLVGGGVNATLQIGDDGVLLVDTMQEDMAEHLLAAVRKLSDKPIRYVLNTSGNPDQVGGNPVIAAAGSTINAGNVAGAIADSTVGAAVVAHENVLTRMSVQDPPPPFEGWPTSTYFFTPTKDVFFNGEAIQLIYQPDAVTNGDSFVYFRRSDVISAGSIFDFTRYPFIDVDNGGTFAGTLESLNNLIDLTVPEDKQEGGTMVIPARGRLCDESEVVEYRDMLTIIGNYIREMIDEGRSLEQVLEARPTLAYDPRYGADSGSWTTDMFVETVYREFTANGSSEQ</sequence>